<dbReference type="PROSITE" id="PS50158">
    <property type="entry name" value="ZF_CCHC"/>
    <property type="match status" value="1"/>
</dbReference>
<dbReference type="SMART" id="SM00343">
    <property type="entry name" value="ZnF_C2HC"/>
    <property type="match status" value="1"/>
</dbReference>
<dbReference type="SUPFAM" id="SSF57756">
    <property type="entry name" value="Retrovirus zinc finger-like domains"/>
    <property type="match status" value="1"/>
</dbReference>
<evidence type="ECO:0000256" key="8">
    <source>
        <dbReference type="PROSITE-ProRule" id="PRU00047"/>
    </source>
</evidence>
<keyword evidence="2" id="KW-0808">Transferase</keyword>
<dbReference type="Pfam" id="PF03732">
    <property type="entry name" value="Retrotrans_gag"/>
    <property type="match status" value="1"/>
</dbReference>
<dbReference type="PROSITE" id="PS50878">
    <property type="entry name" value="RT_POL"/>
    <property type="match status" value="1"/>
</dbReference>
<dbReference type="PROSITE" id="PS50994">
    <property type="entry name" value="INTEGRASE"/>
    <property type="match status" value="1"/>
</dbReference>
<dbReference type="Pfam" id="PF00078">
    <property type="entry name" value="RVT_1"/>
    <property type="match status" value="1"/>
</dbReference>
<dbReference type="InterPro" id="IPR021109">
    <property type="entry name" value="Peptidase_aspartic_dom_sf"/>
</dbReference>
<keyword evidence="4" id="KW-0540">Nuclease</keyword>
<dbReference type="Gene3D" id="2.40.70.10">
    <property type="entry name" value="Acid Proteases"/>
    <property type="match status" value="1"/>
</dbReference>
<evidence type="ECO:0000256" key="6">
    <source>
        <dbReference type="ARBA" id="ARBA00022801"/>
    </source>
</evidence>
<feature type="domain" description="Integrase catalytic" evidence="12">
    <location>
        <begin position="1279"/>
        <end position="1442"/>
    </location>
</feature>
<dbReference type="OrthoDB" id="425619at2759"/>
<keyword evidence="5" id="KW-0255">Endonuclease</keyword>
<dbReference type="CDD" id="cd01647">
    <property type="entry name" value="RT_LTR"/>
    <property type="match status" value="1"/>
</dbReference>
<dbReference type="Gene3D" id="3.30.420.10">
    <property type="entry name" value="Ribonuclease H-like superfamily/Ribonuclease H"/>
    <property type="match status" value="1"/>
</dbReference>
<comment type="caution">
    <text evidence="13">The sequence shown here is derived from an EMBL/GenBank/DDBJ whole genome shotgun (WGS) entry which is preliminary data.</text>
</comment>
<dbReference type="GO" id="GO:0004190">
    <property type="term" value="F:aspartic-type endopeptidase activity"/>
    <property type="evidence" value="ECO:0007669"/>
    <property type="project" value="InterPro"/>
</dbReference>
<dbReference type="Pfam" id="PF17921">
    <property type="entry name" value="Integrase_H2C2"/>
    <property type="match status" value="1"/>
</dbReference>
<dbReference type="SUPFAM" id="SSF50630">
    <property type="entry name" value="Acid proteases"/>
    <property type="match status" value="1"/>
</dbReference>
<dbReference type="Gene3D" id="1.10.340.70">
    <property type="match status" value="1"/>
</dbReference>
<dbReference type="Gene3D" id="3.10.20.370">
    <property type="match status" value="1"/>
</dbReference>
<dbReference type="CDD" id="cd00303">
    <property type="entry name" value="retropepsin_like"/>
    <property type="match status" value="1"/>
</dbReference>
<sequence>MHISSNYSTRRTTNISQTVFELAKKLPPTRRMKSNSEGNATVDGIESVPIPVTAQQMELVLQELAKLREEMDKLQIQRNRNELFTATPDMAKMQVIVNTDPLQQMKDFVKPFHGNSDEDVYKWIESIVHYFHVARLPGNQEQLYFQYAPAFLKDYAYKWWKENQQNDWNWDLFKQAIVEQFGKTNEYLIGRQLDQRKQQYNEPVIKYYYDIIDLCNRYDPNMSDKQKIHKLTNGLQFSLYQEAVKDTYATPVEFLVKAQQIENVSKLIEHRQMQMKIPIGWNHEQSTDESAWYNSNGNDQRQNSYGQQQTTTDKNQTYANFQRPNGRIQCYKCHEFDHISRNCPQMNNHGGPSVSTINPSPLSFITVPVNNVTTQCLVDTGASNTFICSSTLRKTKHSTIIPMRERVALADGNTSVYINGKVQIFIRVGNITTSVMAMVSESLSSPCILGQDWIQAYSVDICHSKKQIVVHLGKLSSSIPIEANTSDHTCDVKLANAITIKPQHTMIVKLKSSISSSSNVIFQPNRHVQHQHLIAIPNALLSIDNYETYVTITNPTNNVCELSGNTKIGQVTTQTENISCYSMNSIDRDSQSELESDEQTEEKMIQGYQFELDHIDNLEERKAIRNLLNKYWKVFDISKPTVSTISAPPMINTGQNPPIQSRVYRTDLIKQQHLSKTIEEMLDSGQIEKSHASWSSPVLLVKKRDGTYRFVVDYRQLNNVTERDCYPLPRIDDTLNRLNGNRLFTKMDLRSGYHQIRIHPDDKDRTTFTAYNGLFRFNVMPQGLKNSPSNFQRIMYELLVKTRWEYCLVYIDDVLIFSQSFEEHVHHLNEILLVLATAKLQVNPHKCSFAKSSIDYLGHTVDANGVAPLEENIKAIISIPTPTTPKQAHSFVQAANYYRDFIENFSKIAAPLFVYTQKNVTWKGWTAKMDTAFNELKNRLTTAPVFLHFPDDSSPLTLSIDASGEGMGGVLRQLTPAGVKVIKYVSKKFTPTQKRYSTTERECLAMVWCIQKLREYVWGRPIEIETDHCPLCSFNKKKIQNSRIERWQLELAEYDITKIRYKKGRCNCDADLLSRFPCEEADEDDHLTRVRLYPQPIEQTNSMQINAITRSMAKRLLNDNESSTSNLGMSQDDESSNDTRDSSKMKSDGSMVFDISLDRIRTEQIKDSVIKDRIQKIEKSQQGFDNLTMNQGVLFKLVVRPDKTTIQLPWVPASLVSEILKAYHDHPMSGHFGITRTYRKVKDKYFWPKMYDTIRNYIRSCAECAQFNVQRQKKPGFLQQEQPPEGVFQILQMDFWRAPVRSSGGNQYVLVITDRLSKYVFARAFPTETAKDAATMLFEDIILQHGAVQYVQSNQGTHFRNELLASITKLTNCKQIFSIPYHPMSNGQVERFNSMFCDQLKKYCNEYLTDWDIYLPAIIWAYNSGVHATTKFIPYESAFGRRLISPFEIQPSNIQLLKPHDYWELVNQYRQVAIRAARENIVQNQILSKQRYDHRRMNPQYNEGDLVWVKILTGRSKLDARFHGPFVIVRKFSNVKFLVEHTERQYQQEEHVNNFLPYYDRDYD</sequence>
<gene>
    <name evidence="14" type="ORF">EDS130_LOCUS39758</name>
    <name evidence="13" type="ORF">XAT740_LOCUS19122</name>
</gene>
<feature type="region of interest" description="Disordered" evidence="9">
    <location>
        <begin position="1120"/>
        <end position="1147"/>
    </location>
</feature>
<feature type="domain" description="Reverse transcriptase" evidence="11">
    <location>
        <begin position="682"/>
        <end position="861"/>
    </location>
</feature>
<protein>
    <recommendedName>
        <fullName evidence="1">RNA-directed DNA polymerase</fullName>
        <ecNumber evidence="1">2.7.7.49</ecNumber>
    </recommendedName>
</protein>
<dbReference type="Gene3D" id="3.10.10.10">
    <property type="entry name" value="HIV Type 1 Reverse Transcriptase, subunit A, domain 1"/>
    <property type="match status" value="1"/>
</dbReference>
<evidence type="ECO:0000256" key="1">
    <source>
        <dbReference type="ARBA" id="ARBA00012493"/>
    </source>
</evidence>
<dbReference type="FunFam" id="1.10.340.70:FF:000001">
    <property type="entry name" value="Retrovirus-related Pol polyprotein from transposon gypsy-like Protein"/>
    <property type="match status" value="1"/>
</dbReference>
<keyword evidence="6" id="KW-0378">Hydrolase</keyword>
<dbReference type="GO" id="GO:0003964">
    <property type="term" value="F:RNA-directed DNA polymerase activity"/>
    <property type="evidence" value="ECO:0007669"/>
    <property type="project" value="UniProtKB-KW"/>
</dbReference>
<dbReference type="GO" id="GO:0004519">
    <property type="term" value="F:endonuclease activity"/>
    <property type="evidence" value="ECO:0007669"/>
    <property type="project" value="UniProtKB-KW"/>
</dbReference>
<dbReference type="FunFam" id="3.30.70.270:FF:000020">
    <property type="entry name" value="Transposon Tf2-6 polyprotein-like Protein"/>
    <property type="match status" value="1"/>
</dbReference>
<dbReference type="GO" id="GO:0015074">
    <property type="term" value="P:DNA integration"/>
    <property type="evidence" value="ECO:0007669"/>
    <property type="project" value="InterPro"/>
</dbReference>
<evidence type="ECO:0000256" key="9">
    <source>
        <dbReference type="SAM" id="MobiDB-lite"/>
    </source>
</evidence>
<dbReference type="InterPro" id="IPR012337">
    <property type="entry name" value="RNaseH-like_sf"/>
</dbReference>
<dbReference type="EMBL" id="CAJNOR010001297">
    <property type="protein sequence ID" value="CAF1116112.1"/>
    <property type="molecule type" value="Genomic_DNA"/>
</dbReference>
<organism evidence="13 15">
    <name type="scientific">Adineta ricciae</name>
    <name type="common">Rotifer</name>
    <dbReference type="NCBI Taxonomy" id="249248"/>
    <lineage>
        <taxon>Eukaryota</taxon>
        <taxon>Metazoa</taxon>
        <taxon>Spiralia</taxon>
        <taxon>Gnathifera</taxon>
        <taxon>Rotifera</taxon>
        <taxon>Eurotatoria</taxon>
        <taxon>Bdelloidea</taxon>
        <taxon>Adinetida</taxon>
        <taxon>Adinetidae</taxon>
        <taxon>Adineta</taxon>
    </lineage>
</organism>
<dbReference type="InterPro" id="IPR001878">
    <property type="entry name" value="Znf_CCHC"/>
</dbReference>
<dbReference type="InterPro" id="IPR043128">
    <property type="entry name" value="Rev_trsase/Diguanyl_cyclase"/>
</dbReference>
<dbReference type="PROSITE" id="PS00141">
    <property type="entry name" value="ASP_PROTEASE"/>
    <property type="match status" value="1"/>
</dbReference>
<dbReference type="EMBL" id="CAJNOJ010000456">
    <property type="protein sequence ID" value="CAF1454766.1"/>
    <property type="molecule type" value="Genomic_DNA"/>
</dbReference>
<keyword evidence="3" id="KW-0548">Nucleotidyltransferase</keyword>
<feature type="compositionally biased region" description="Basic and acidic residues" evidence="9">
    <location>
        <begin position="1137"/>
        <end position="1147"/>
    </location>
</feature>
<keyword evidence="8" id="KW-0479">Metal-binding</keyword>
<reference evidence="13" key="1">
    <citation type="submission" date="2021-02" db="EMBL/GenBank/DDBJ databases">
        <authorList>
            <person name="Nowell W R."/>
        </authorList>
    </citation>
    <scope>NUCLEOTIDE SEQUENCE</scope>
</reference>
<dbReference type="SUPFAM" id="SSF53098">
    <property type="entry name" value="Ribonuclease H-like"/>
    <property type="match status" value="1"/>
</dbReference>
<keyword evidence="8" id="KW-0862">Zinc</keyword>
<dbReference type="GO" id="GO:0008270">
    <property type="term" value="F:zinc ion binding"/>
    <property type="evidence" value="ECO:0007669"/>
    <property type="project" value="UniProtKB-KW"/>
</dbReference>
<evidence type="ECO:0000259" key="12">
    <source>
        <dbReference type="PROSITE" id="PS50994"/>
    </source>
</evidence>
<dbReference type="InterPro" id="IPR041373">
    <property type="entry name" value="RT_RNaseH"/>
</dbReference>
<dbReference type="InterPro" id="IPR036397">
    <property type="entry name" value="RNaseH_sf"/>
</dbReference>
<evidence type="ECO:0000313" key="13">
    <source>
        <dbReference type="EMBL" id="CAF1116112.1"/>
    </source>
</evidence>
<accession>A0A814Q6D0</accession>
<dbReference type="FunFam" id="3.10.20.370:FF:000001">
    <property type="entry name" value="Retrovirus-related Pol polyprotein from transposon 17.6-like protein"/>
    <property type="match status" value="1"/>
</dbReference>
<evidence type="ECO:0000256" key="5">
    <source>
        <dbReference type="ARBA" id="ARBA00022759"/>
    </source>
</evidence>
<dbReference type="GO" id="GO:0003676">
    <property type="term" value="F:nucleic acid binding"/>
    <property type="evidence" value="ECO:0007669"/>
    <property type="project" value="InterPro"/>
</dbReference>
<dbReference type="CDD" id="cd09274">
    <property type="entry name" value="RNase_HI_RT_Ty3"/>
    <property type="match status" value="1"/>
</dbReference>
<dbReference type="InterPro" id="IPR001584">
    <property type="entry name" value="Integrase_cat-core"/>
</dbReference>
<dbReference type="Pfam" id="PF17917">
    <property type="entry name" value="RT_RNaseH"/>
    <property type="match status" value="1"/>
</dbReference>
<feature type="domain" description="CCHC-type" evidence="10">
    <location>
        <begin position="330"/>
        <end position="345"/>
    </location>
</feature>
<dbReference type="Gene3D" id="4.10.60.10">
    <property type="entry name" value="Zinc finger, CCHC-type"/>
    <property type="match status" value="1"/>
</dbReference>
<name>A0A814Q6D0_ADIRI</name>
<keyword evidence="8" id="KW-0863">Zinc-finger</keyword>
<evidence type="ECO:0000256" key="4">
    <source>
        <dbReference type="ARBA" id="ARBA00022722"/>
    </source>
</evidence>
<keyword evidence="7" id="KW-0695">RNA-directed DNA polymerase</keyword>
<dbReference type="InterPro" id="IPR000477">
    <property type="entry name" value="RT_dom"/>
</dbReference>
<dbReference type="InterPro" id="IPR050951">
    <property type="entry name" value="Retrovirus_Pol_polyprotein"/>
</dbReference>
<dbReference type="InterPro" id="IPR036875">
    <property type="entry name" value="Znf_CCHC_sf"/>
</dbReference>
<feature type="region of interest" description="Disordered" evidence="9">
    <location>
        <begin position="288"/>
        <end position="313"/>
    </location>
</feature>
<dbReference type="PANTHER" id="PTHR37984:SF5">
    <property type="entry name" value="PROTEIN NYNRIN-LIKE"/>
    <property type="match status" value="1"/>
</dbReference>
<dbReference type="EC" id="2.7.7.49" evidence="1"/>
<proteinExistence type="predicted"/>
<evidence type="ECO:0000256" key="2">
    <source>
        <dbReference type="ARBA" id="ARBA00022679"/>
    </source>
</evidence>
<evidence type="ECO:0000256" key="3">
    <source>
        <dbReference type="ARBA" id="ARBA00022695"/>
    </source>
</evidence>
<dbReference type="InterPro" id="IPR043502">
    <property type="entry name" value="DNA/RNA_pol_sf"/>
</dbReference>
<dbReference type="InterPro" id="IPR041588">
    <property type="entry name" value="Integrase_H2C2"/>
</dbReference>
<feature type="compositionally biased region" description="Polar residues" evidence="9">
    <location>
        <begin position="1120"/>
        <end position="1129"/>
    </location>
</feature>
<evidence type="ECO:0000259" key="10">
    <source>
        <dbReference type="PROSITE" id="PS50158"/>
    </source>
</evidence>
<dbReference type="Pfam" id="PF13975">
    <property type="entry name" value="gag-asp_proteas"/>
    <property type="match status" value="1"/>
</dbReference>
<dbReference type="Pfam" id="PF00665">
    <property type="entry name" value="rve"/>
    <property type="match status" value="1"/>
</dbReference>
<evidence type="ECO:0000313" key="14">
    <source>
        <dbReference type="EMBL" id="CAF1454766.1"/>
    </source>
</evidence>
<dbReference type="PANTHER" id="PTHR37984">
    <property type="entry name" value="PROTEIN CBG26694"/>
    <property type="match status" value="1"/>
</dbReference>
<dbReference type="SUPFAM" id="SSF56672">
    <property type="entry name" value="DNA/RNA polymerases"/>
    <property type="match status" value="1"/>
</dbReference>
<dbReference type="InterPro" id="IPR005162">
    <property type="entry name" value="Retrotrans_gag_dom"/>
</dbReference>
<dbReference type="InterPro" id="IPR001969">
    <property type="entry name" value="Aspartic_peptidase_AS"/>
</dbReference>
<dbReference type="Proteomes" id="UP000663852">
    <property type="component" value="Unassembled WGS sequence"/>
</dbReference>
<evidence type="ECO:0000256" key="7">
    <source>
        <dbReference type="ARBA" id="ARBA00022918"/>
    </source>
</evidence>
<dbReference type="Proteomes" id="UP000663828">
    <property type="component" value="Unassembled WGS sequence"/>
</dbReference>
<dbReference type="Gene3D" id="3.30.70.270">
    <property type="match status" value="2"/>
</dbReference>
<dbReference type="GO" id="GO:0006508">
    <property type="term" value="P:proteolysis"/>
    <property type="evidence" value="ECO:0007669"/>
    <property type="project" value="InterPro"/>
</dbReference>
<evidence type="ECO:0000259" key="11">
    <source>
        <dbReference type="PROSITE" id="PS50878"/>
    </source>
</evidence>
<evidence type="ECO:0000313" key="15">
    <source>
        <dbReference type="Proteomes" id="UP000663828"/>
    </source>
</evidence>
<keyword evidence="15" id="KW-1185">Reference proteome</keyword>